<dbReference type="Proteomes" id="UP000006462">
    <property type="component" value="Unassembled WGS sequence"/>
</dbReference>
<dbReference type="PANTHER" id="PTHR30472:SF70">
    <property type="entry name" value="MOLYBDATE IMPORT SYSTEM PERMEASE PROTEIN MOLB"/>
    <property type="match status" value="1"/>
</dbReference>
<keyword evidence="3" id="KW-0813">Transport</keyword>
<dbReference type="Gene3D" id="1.10.3470.10">
    <property type="entry name" value="ABC transporter involved in vitamin B12 uptake, BtuC"/>
    <property type="match status" value="1"/>
</dbReference>
<evidence type="ECO:0000256" key="5">
    <source>
        <dbReference type="ARBA" id="ARBA00022692"/>
    </source>
</evidence>
<evidence type="ECO:0000313" key="10">
    <source>
        <dbReference type="Proteomes" id="UP000006462"/>
    </source>
</evidence>
<evidence type="ECO:0000256" key="1">
    <source>
        <dbReference type="ARBA" id="ARBA00004651"/>
    </source>
</evidence>
<reference evidence="9 10" key="1">
    <citation type="submission" date="2009-12" db="EMBL/GenBank/DDBJ databases">
        <authorList>
            <person name="Shrivastava S."/>
            <person name="Madupu R."/>
            <person name="Durkin A.S."/>
            <person name="Torralba M."/>
            <person name="Methe B."/>
            <person name="Sutton G.G."/>
            <person name="Strausberg R.L."/>
            <person name="Nelson K.E."/>
        </authorList>
    </citation>
    <scope>NUCLEOTIDE SEQUENCE [LARGE SCALE GENOMIC DNA]</scope>
    <source>
        <strain evidence="9 10">W5455</strain>
    </source>
</reference>
<feature type="transmembrane region" description="Helical" evidence="8">
    <location>
        <begin position="63"/>
        <end position="83"/>
    </location>
</feature>
<evidence type="ECO:0000256" key="6">
    <source>
        <dbReference type="ARBA" id="ARBA00022989"/>
    </source>
</evidence>
<dbReference type="PANTHER" id="PTHR30472">
    <property type="entry name" value="FERRIC ENTEROBACTIN TRANSPORT SYSTEM PERMEASE PROTEIN"/>
    <property type="match status" value="1"/>
</dbReference>
<feature type="transmembrane region" description="Helical" evidence="8">
    <location>
        <begin position="119"/>
        <end position="138"/>
    </location>
</feature>
<feature type="transmembrane region" description="Helical" evidence="8">
    <location>
        <begin position="192"/>
        <end position="214"/>
    </location>
</feature>
<keyword evidence="10" id="KW-1185">Reference proteome</keyword>
<protein>
    <submittedName>
        <fullName evidence="9">Iron chelate uptake ABC transporter, FeCT family, permease protein</fullName>
    </submittedName>
</protein>
<dbReference type="GeneID" id="90985073"/>
<accession>A0ABM9ZTG0</accession>
<evidence type="ECO:0000256" key="7">
    <source>
        <dbReference type="ARBA" id="ARBA00023136"/>
    </source>
</evidence>
<dbReference type="CDD" id="cd06550">
    <property type="entry name" value="TM_ABC_iron-siderophores_like"/>
    <property type="match status" value="1"/>
</dbReference>
<keyword evidence="5 8" id="KW-0812">Transmembrane</keyword>
<evidence type="ECO:0000256" key="8">
    <source>
        <dbReference type="SAM" id="Phobius"/>
    </source>
</evidence>
<name>A0ABM9ZTG0_9BACT</name>
<evidence type="ECO:0000313" key="9">
    <source>
        <dbReference type="EMBL" id="EFB90128.1"/>
    </source>
</evidence>
<evidence type="ECO:0000256" key="4">
    <source>
        <dbReference type="ARBA" id="ARBA00022475"/>
    </source>
</evidence>
<keyword evidence="6 8" id="KW-1133">Transmembrane helix</keyword>
<dbReference type="InterPro" id="IPR037294">
    <property type="entry name" value="ABC_BtuC-like"/>
</dbReference>
<dbReference type="InterPro" id="IPR000522">
    <property type="entry name" value="ABC_transptr_permease_BtuC"/>
</dbReference>
<organism evidence="9 10">
    <name type="scientific">Pyramidobacter piscolens W5455</name>
    <dbReference type="NCBI Taxonomy" id="352165"/>
    <lineage>
        <taxon>Bacteria</taxon>
        <taxon>Thermotogati</taxon>
        <taxon>Synergistota</taxon>
        <taxon>Synergistia</taxon>
        <taxon>Synergistales</taxon>
        <taxon>Dethiosulfovibrionaceae</taxon>
        <taxon>Pyramidobacter</taxon>
    </lineage>
</organism>
<comment type="caution">
    <text evidence="9">The sequence shown here is derived from an EMBL/GenBank/DDBJ whole genome shotgun (WGS) entry which is preliminary data.</text>
</comment>
<evidence type="ECO:0000256" key="2">
    <source>
        <dbReference type="ARBA" id="ARBA00007935"/>
    </source>
</evidence>
<feature type="transmembrane region" description="Helical" evidence="8">
    <location>
        <begin position="240"/>
        <end position="262"/>
    </location>
</feature>
<feature type="transmembrane region" description="Helical" evidence="8">
    <location>
        <begin position="307"/>
        <end position="327"/>
    </location>
</feature>
<sequence>MAGQSRRFGALLLWAVPVLAALLCLGFGRYALSTGDTLRVLLSPLTGAEIAPMERSVVFGVRLPRVLTALCCGAALALSGAAFQSLFNNPLATPDTLGVSSGASCGAVAALMFRLDMVSVQLFALCFGLGAVALTWNISKVRGKNSIIMIVLSGLVIGALFEAAVSLLKYVADPEEVLPTITYWLMGSLSAANYSTLLIGLPMIAAGALTIYLLRWRLNILALSEDEARSMGVNLRAMRLAVILAATAMTASCVSMCGKIGWIGLLIPHIARMLRGGNNQRIVPACVSLGAVFTLVIDTCSRSLTAAEIPVSILTALVGAPVFISLLRRTRGTAQ</sequence>
<comment type="similarity">
    <text evidence="2">Belongs to the binding-protein-dependent transport system permease family. FecCD subfamily.</text>
</comment>
<feature type="transmembrane region" description="Helical" evidence="8">
    <location>
        <begin position="150"/>
        <end position="172"/>
    </location>
</feature>
<dbReference type="EMBL" id="ADFP01000094">
    <property type="protein sequence ID" value="EFB90128.1"/>
    <property type="molecule type" value="Genomic_DNA"/>
</dbReference>
<dbReference type="Pfam" id="PF01032">
    <property type="entry name" value="FecCD"/>
    <property type="match status" value="1"/>
</dbReference>
<gene>
    <name evidence="9" type="ORF">HMPREF7215_1490</name>
</gene>
<keyword evidence="7 8" id="KW-0472">Membrane</keyword>
<proteinExistence type="inferred from homology"/>
<evidence type="ECO:0000256" key="3">
    <source>
        <dbReference type="ARBA" id="ARBA00022448"/>
    </source>
</evidence>
<dbReference type="RefSeq" id="WP_009165430.1">
    <property type="nucleotide sequence ID" value="NZ_ADFP01000094.1"/>
</dbReference>
<keyword evidence="4" id="KW-1003">Cell membrane</keyword>
<dbReference type="SUPFAM" id="SSF81345">
    <property type="entry name" value="ABC transporter involved in vitamin B12 uptake, BtuC"/>
    <property type="match status" value="1"/>
</dbReference>
<comment type="subcellular location">
    <subcellularLocation>
        <location evidence="1">Cell membrane</location>
        <topology evidence="1">Multi-pass membrane protein</topology>
    </subcellularLocation>
</comment>